<reference evidence="2 3" key="1">
    <citation type="journal article" date="2011" name="Science">
        <title>The Selaginella genome identifies genetic changes associated with the evolution of vascular plants.</title>
        <authorList>
            <person name="Banks J.A."/>
            <person name="Nishiyama T."/>
            <person name="Hasebe M."/>
            <person name="Bowman J.L."/>
            <person name="Gribskov M."/>
            <person name="dePamphilis C."/>
            <person name="Albert V.A."/>
            <person name="Aono N."/>
            <person name="Aoyama T."/>
            <person name="Ambrose B.A."/>
            <person name="Ashton N.W."/>
            <person name="Axtell M.J."/>
            <person name="Barker E."/>
            <person name="Barker M.S."/>
            <person name="Bennetzen J.L."/>
            <person name="Bonawitz N.D."/>
            <person name="Chapple C."/>
            <person name="Cheng C."/>
            <person name="Correa L.G."/>
            <person name="Dacre M."/>
            <person name="DeBarry J."/>
            <person name="Dreyer I."/>
            <person name="Elias M."/>
            <person name="Engstrom E.M."/>
            <person name="Estelle M."/>
            <person name="Feng L."/>
            <person name="Finet C."/>
            <person name="Floyd S.K."/>
            <person name="Frommer W.B."/>
            <person name="Fujita T."/>
            <person name="Gramzow L."/>
            <person name="Gutensohn M."/>
            <person name="Harholt J."/>
            <person name="Hattori M."/>
            <person name="Heyl A."/>
            <person name="Hirai T."/>
            <person name="Hiwatashi Y."/>
            <person name="Ishikawa M."/>
            <person name="Iwata M."/>
            <person name="Karol K.G."/>
            <person name="Koehler B."/>
            <person name="Kolukisaoglu U."/>
            <person name="Kubo M."/>
            <person name="Kurata T."/>
            <person name="Lalonde S."/>
            <person name="Li K."/>
            <person name="Li Y."/>
            <person name="Litt A."/>
            <person name="Lyons E."/>
            <person name="Manning G."/>
            <person name="Maruyama T."/>
            <person name="Michael T.P."/>
            <person name="Mikami K."/>
            <person name="Miyazaki S."/>
            <person name="Morinaga S."/>
            <person name="Murata T."/>
            <person name="Mueller-Roeber B."/>
            <person name="Nelson D.R."/>
            <person name="Obara M."/>
            <person name="Oguri Y."/>
            <person name="Olmstead R.G."/>
            <person name="Onodera N."/>
            <person name="Petersen B.L."/>
            <person name="Pils B."/>
            <person name="Prigge M."/>
            <person name="Rensing S.A."/>
            <person name="Riano-Pachon D.M."/>
            <person name="Roberts A.W."/>
            <person name="Sato Y."/>
            <person name="Scheller H.V."/>
            <person name="Schulz B."/>
            <person name="Schulz C."/>
            <person name="Shakirov E.V."/>
            <person name="Shibagaki N."/>
            <person name="Shinohara N."/>
            <person name="Shippen D.E."/>
            <person name="Soerensen I."/>
            <person name="Sotooka R."/>
            <person name="Sugimoto N."/>
            <person name="Sugita M."/>
            <person name="Sumikawa N."/>
            <person name="Tanurdzic M."/>
            <person name="Theissen G."/>
            <person name="Ulvskov P."/>
            <person name="Wakazuki S."/>
            <person name="Weng J.K."/>
            <person name="Willats W.W."/>
            <person name="Wipf D."/>
            <person name="Wolf P.G."/>
            <person name="Yang L."/>
            <person name="Zimmer A.D."/>
            <person name="Zhu Q."/>
            <person name="Mitros T."/>
            <person name="Hellsten U."/>
            <person name="Loque D."/>
            <person name="Otillar R."/>
            <person name="Salamov A."/>
            <person name="Schmutz J."/>
            <person name="Shapiro H."/>
            <person name="Lindquist E."/>
            <person name="Lucas S."/>
            <person name="Rokhsar D."/>
            <person name="Grigoriev I.V."/>
        </authorList>
    </citation>
    <scope>NUCLEOTIDE SEQUENCE [LARGE SCALE GENOMIC DNA]</scope>
</reference>
<name>D8RGV7_SELML</name>
<dbReference type="AlphaFoldDB" id="D8RGV7"/>
<feature type="compositionally biased region" description="Polar residues" evidence="1">
    <location>
        <begin position="108"/>
        <end position="118"/>
    </location>
</feature>
<proteinExistence type="predicted"/>
<dbReference type="HOGENOM" id="CLU_954429_0_0_1"/>
<protein>
    <submittedName>
        <fullName evidence="2">Uncharacterized protein</fullName>
    </submittedName>
</protein>
<dbReference type="EMBL" id="GL377579">
    <property type="protein sequence ID" value="EFJ28657.1"/>
    <property type="molecule type" value="Genomic_DNA"/>
</dbReference>
<evidence type="ECO:0000313" key="2">
    <source>
        <dbReference type="EMBL" id="EFJ28657.1"/>
    </source>
</evidence>
<dbReference type="InParanoid" id="D8RGV7"/>
<evidence type="ECO:0000313" key="3">
    <source>
        <dbReference type="Proteomes" id="UP000001514"/>
    </source>
</evidence>
<keyword evidence="3" id="KW-1185">Reference proteome</keyword>
<dbReference type="Proteomes" id="UP000001514">
    <property type="component" value="Unassembled WGS sequence"/>
</dbReference>
<feature type="region of interest" description="Disordered" evidence="1">
    <location>
        <begin position="103"/>
        <end position="125"/>
    </location>
</feature>
<gene>
    <name evidence="2" type="ORF">SELMODRAFT_411195</name>
</gene>
<dbReference type="KEGG" id="smo:SELMODRAFT_411195"/>
<dbReference type="Gramene" id="EFJ28657">
    <property type="protein sequence ID" value="EFJ28657"/>
    <property type="gene ID" value="SELMODRAFT_411195"/>
</dbReference>
<accession>D8RGV7</accession>
<sequence length="292" mass="32863">MKRGREDEKLGITSRSRLQERARNPFINIVSITAENKGEQQTIDKFDTGFVPGYAQFLFGEGCRGDRQGHSVLASLFFGLCDVIQTTATKIARVLDLQEDFQRHSGTKRGSQDSQKSENGGPDLGDGETGWGFCDLGFYVEGQAPRTKEPLTSFQEFDPQKLVLQEMTRNLFAGHRTPVYDLVLCSDMWTYGKLEVRGLIAMRNDEVDKDSFAQFQLMEKNLNYPVESLDAQLKKRIAYNEKRFKKPIVYPDSDSLVGNLFVSPEGSPSLSIVAARLVLVAPRWTDLTKAVF</sequence>
<organism evidence="3">
    <name type="scientific">Selaginella moellendorffii</name>
    <name type="common">Spikemoss</name>
    <dbReference type="NCBI Taxonomy" id="88036"/>
    <lineage>
        <taxon>Eukaryota</taxon>
        <taxon>Viridiplantae</taxon>
        <taxon>Streptophyta</taxon>
        <taxon>Embryophyta</taxon>
        <taxon>Tracheophyta</taxon>
        <taxon>Lycopodiopsida</taxon>
        <taxon>Selaginellales</taxon>
        <taxon>Selaginellaceae</taxon>
        <taxon>Selaginella</taxon>
    </lineage>
</organism>
<evidence type="ECO:0000256" key="1">
    <source>
        <dbReference type="SAM" id="MobiDB-lite"/>
    </source>
</evidence>